<feature type="domain" description="Response regulatory" evidence="4">
    <location>
        <begin position="23"/>
        <end position="143"/>
    </location>
</feature>
<dbReference type="PANTHER" id="PTHR45566">
    <property type="entry name" value="HTH-TYPE TRANSCRIPTIONAL REGULATOR YHJB-RELATED"/>
    <property type="match status" value="1"/>
</dbReference>
<dbReference type="Gene3D" id="3.40.50.2300">
    <property type="match status" value="1"/>
</dbReference>
<reference evidence="6" key="1">
    <citation type="submission" date="2020-03" db="EMBL/GenBank/DDBJ databases">
        <title>Genome sequences of seven Enterobacteriaceae strains isolated from Canadian wastewater treatment facilities.</title>
        <authorList>
            <person name="Huang H."/>
            <person name="Chmara J.T."/>
            <person name="Duceppe M.-O."/>
        </authorList>
    </citation>
    <scope>NUCLEOTIDE SEQUENCE [LARGE SCALE GENOMIC DNA]</scope>
    <source>
        <strain evidence="6">Biosolid 3</strain>
    </source>
</reference>
<dbReference type="GO" id="GO:0000160">
    <property type="term" value="P:phosphorelay signal transduction system"/>
    <property type="evidence" value="ECO:0007669"/>
    <property type="project" value="InterPro"/>
</dbReference>
<name>A0AAE7EG86_SERFO</name>
<dbReference type="AlphaFoldDB" id="A0AAE7EG86"/>
<dbReference type="InterPro" id="IPR000792">
    <property type="entry name" value="Tscrpt_reg_LuxR_C"/>
</dbReference>
<dbReference type="CDD" id="cd06170">
    <property type="entry name" value="LuxR_C_like"/>
    <property type="match status" value="1"/>
</dbReference>
<dbReference type="InterPro" id="IPR011006">
    <property type="entry name" value="CheY-like_superfamily"/>
</dbReference>
<comment type="caution">
    <text evidence="2">Lacks conserved residue(s) required for the propagation of feature annotation.</text>
</comment>
<organism evidence="5 6">
    <name type="scientific">Serratia fonticola</name>
    <dbReference type="NCBI Taxonomy" id="47917"/>
    <lineage>
        <taxon>Bacteria</taxon>
        <taxon>Pseudomonadati</taxon>
        <taxon>Pseudomonadota</taxon>
        <taxon>Gammaproteobacteria</taxon>
        <taxon>Enterobacterales</taxon>
        <taxon>Yersiniaceae</taxon>
        <taxon>Serratia</taxon>
    </lineage>
</organism>
<dbReference type="PANTHER" id="PTHR45566:SF1">
    <property type="entry name" value="HTH-TYPE TRANSCRIPTIONAL REGULATOR YHJB-RELATED"/>
    <property type="match status" value="1"/>
</dbReference>
<dbReference type="GO" id="GO:0003677">
    <property type="term" value="F:DNA binding"/>
    <property type="evidence" value="ECO:0007669"/>
    <property type="project" value="UniProtKB-KW"/>
</dbReference>
<accession>A0AAE7EG86</accession>
<dbReference type="PROSITE" id="PS00622">
    <property type="entry name" value="HTH_LUXR_1"/>
    <property type="match status" value="1"/>
</dbReference>
<evidence type="ECO:0000313" key="6">
    <source>
        <dbReference type="Proteomes" id="UP000503464"/>
    </source>
</evidence>
<dbReference type="InterPro" id="IPR016032">
    <property type="entry name" value="Sig_transdc_resp-reg_C-effctor"/>
</dbReference>
<sequence>MMSEVNSFINANAALASAMRVPWALIMDTCVMTRNGLSSVLKKTQFKAGEVMILNKASDILLCLKSGLPDVVVMELCGDGESVWEGLRIISTCQQGWPQLPIVVCTALSDVRFLQQVKSLQVSSICFKHDPLESIEDCIMHARCGLHLDSPTIQKLLNSKCHSLQMLTKKEIEVLAYLLAGRSVSEVSRMLNRDIRTISNHKCHALTKLGYKNNNDLYTRGLWMLRNGLYNLEDAKQV</sequence>
<evidence type="ECO:0000313" key="5">
    <source>
        <dbReference type="EMBL" id="QKJ58069.1"/>
    </source>
</evidence>
<gene>
    <name evidence="5" type="ORF">G9399_06305</name>
</gene>
<dbReference type="PROSITE" id="PS50043">
    <property type="entry name" value="HTH_LUXR_2"/>
    <property type="match status" value="1"/>
</dbReference>
<dbReference type="SUPFAM" id="SSF46894">
    <property type="entry name" value="C-terminal effector domain of the bipartite response regulators"/>
    <property type="match status" value="1"/>
</dbReference>
<dbReference type="InterPro" id="IPR036388">
    <property type="entry name" value="WH-like_DNA-bd_sf"/>
</dbReference>
<proteinExistence type="predicted"/>
<evidence type="ECO:0000256" key="2">
    <source>
        <dbReference type="PROSITE-ProRule" id="PRU00169"/>
    </source>
</evidence>
<dbReference type="EMBL" id="CP054160">
    <property type="protein sequence ID" value="QKJ58069.1"/>
    <property type="molecule type" value="Genomic_DNA"/>
</dbReference>
<dbReference type="PRINTS" id="PR00038">
    <property type="entry name" value="HTHLUXR"/>
</dbReference>
<dbReference type="InterPro" id="IPR001789">
    <property type="entry name" value="Sig_transdc_resp-reg_receiver"/>
</dbReference>
<evidence type="ECO:0000259" key="3">
    <source>
        <dbReference type="PROSITE" id="PS50043"/>
    </source>
</evidence>
<dbReference type="Pfam" id="PF00196">
    <property type="entry name" value="GerE"/>
    <property type="match status" value="1"/>
</dbReference>
<dbReference type="SMART" id="SM00421">
    <property type="entry name" value="HTH_LUXR"/>
    <property type="match status" value="1"/>
</dbReference>
<feature type="domain" description="HTH luxR-type" evidence="3">
    <location>
        <begin position="160"/>
        <end position="225"/>
    </location>
</feature>
<keyword evidence="1" id="KW-0238">DNA-binding</keyword>
<evidence type="ECO:0000256" key="1">
    <source>
        <dbReference type="ARBA" id="ARBA00023125"/>
    </source>
</evidence>
<dbReference type="Gene3D" id="1.10.10.10">
    <property type="entry name" value="Winged helix-like DNA-binding domain superfamily/Winged helix DNA-binding domain"/>
    <property type="match status" value="1"/>
</dbReference>
<dbReference type="SUPFAM" id="SSF52172">
    <property type="entry name" value="CheY-like"/>
    <property type="match status" value="1"/>
</dbReference>
<dbReference type="PROSITE" id="PS50110">
    <property type="entry name" value="RESPONSE_REGULATORY"/>
    <property type="match status" value="1"/>
</dbReference>
<evidence type="ECO:0000259" key="4">
    <source>
        <dbReference type="PROSITE" id="PS50110"/>
    </source>
</evidence>
<dbReference type="Proteomes" id="UP000503464">
    <property type="component" value="Chromosome"/>
</dbReference>
<dbReference type="GO" id="GO:0006355">
    <property type="term" value="P:regulation of DNA-templated transcription"/>
    <property type="evidence" value="ECO:0007669"/>
    <property type="project" value="InterPro"/>
</dbReference>
<dbReference type="RefSeq" id="WP_065686646.1">
    <property type="nucleotide sequence ID" value="NZ_CP054160.3"/>
</dbReference>
<dbReference type="InterPro" id="IPR051015">
    <property type="entry name" value="EvgA-like"/>
</dbReference>
<protein>
    <submittedName>
        <fullName evidence="5">Response regulator transcription factor</fullName>
    </submittedName>
</protein>